<organism evidence="1 2">
    <name type="scientific">Thiocystis violascens (strain ATCC 17096 / DSM 198 / 6111)</name>
    <name type="common">Chromatium violascens</name>
    <dbReference type="NCBI Taxonomy" id="765911"/>
    <lineage>
        <taxon>Bacteria</taxon>
        <taxon>Pseudomonadati</taxon>
        <taxon>Pseudomonadota</taxon>
        <taxon>Gammaproteobacteria</taxon>
        <taxon>Chromatiales</taxon>
        <taxon>Chromatiaceae</taxon>
        <taxon>Thiocystis</taxon>
    </lineage>
</organism>
<proteinExistence type="predicted"/>
<dbReference type="HOGENOM" id="CLU_882599_0_0_6"/>
<dbReference type="AlphaFoldDB" id="I3Y8P1"/>
<dbReference type="RefSeq" id="WP_014777836.1">
    <property type="nucleotide sequence ID" value="NC_018012.1"/>
</dbReference>
<dbReference type="EMBL" id="CP003154">
    <property type="protein sequence ID" value="AFL73359.1"/>
    <property type="molecule type" value="Genomic_DNA"/>
</dbReference>
<protein>
    <submittedName>
        <fullName evidence="1">Uncharacterized protein</fullName>
    </submittedName>
</protein>
<evidence type="ECO:0000313" key="2">
    <source>
        <dbReference type="Proteomes" id="UP000006062"/>
    </source>
</evidence>
<dbReference type="KEGG" id="tvi:Thivi_1346"/>
<evidence type="ECO:0000313" key="1">
    <source>
        <dbReference type="EMBL" id="AFL73359.1"/>
    </source>
</evidence>
<sequence>MSVTVYRSDDASAPVLTAAAGDLIALLDACLVNGYGAKAAAGWGKPYNDTNKAVYRAASGNRHYLYIDDSPTQYSLARGYRAMTAAADTGTGAFPTVAQLAGGIRPIKSNGTDATARPWIVIADARAFYVWVAYAVTDIGAPSTSTDVWLFGEIISYLPSDAMHTILIGRQAATAAASTTSLANALIDTGADIPGHYLASSYLQDGNGYPCGCLQTAQAANASAGTSGPTYPDPITGSLLLDYLRICEGGSSAKLVRGHLPGIFNPIHPLPGNHLDTLAGRGALAGKDLLLLYKGGTAGRLAFSLDSADWVTPT</sequence>
<dbReference type="eggNOG" id="ENOG5030J9R">
    <property type="taxonomic scope" value="Bacteria"/>
</dbReference>
<reference evidence="1 2" key="1">
    <citation type="submission" date="2012-06" db="EMBL/GenBank/DDBJ databases">
        <title>Complete sequence of Thiocystis violascens DSM 198.</title>
        <authorList>
            <consortium name="US DOE Joint Genome Institute"/>
            <person name="Lucas S."/>
            <person name="Han J."/>
            <person name="Lapidus A."/>
            <person name="Cheng J.-F."/>
            <person name="Goodwin L."/>
            <person name="Pitluck S."/>
            <person name="Peters L."/>
            <person name="Ovchinnikova G."/>
            <person name="Teshima H."/>
            <person name="Detter J.C."/>
            <person name="Han C."/>
            <person name="Tapia R."/>
            <person name="Land M."/>
            <person name="Hauser L."/>
            <person name="Kyrpides N."/>
            <person name="Ivanova N."/>
            <person name="Pagani I."/>
            <person name="Vogl K."/>
            <person name="Liu Z."/>
            <person name="Frigaard N.-U."/>
            <person name="Bryant D."/>
            <person name="Woyke T."/>
        </authorList>
    </citation>
    <scope>NUCLEOTIDE SEQUENCE [LARGE SCALE GENOMIC DNA]</scope>
    <source>
        <strain evidence="2">ATCC 17096 / DSM 198 / 6111</strain>
    </source>
</reference>
<accession>I3Y8P1</accession>
<gene>
    <name evidence="1" type="ordered locus">Thivi_1346</name>
</gene>
<dbReference type="OrthoDB" id="6696432at2"/>
<name>I3Y8P1_THIV6</name>
<dbReference type="STRING" id="765911.Thivi_1346"/>
<dbReference type="Proteomes" id="UP000006062">
    <property type="component" value="Chromosome"/>
</dbReference>
<keyword evidence="2" id="KW-1185">Reference proteome</keyword>